<dbReference type="Pfam" id="PF22817">
    <property type="entry name" value="ApeP-like"/>
    <property type="match status" value="1"/>
</dbReference>
<protein>
    <submittedName>
        <fullName evidence="1">Hotdog family 3-hydroxylacyl-ACP dehydratase</fullName>
    </submittedName>
</protein>
<dbReference type="InterPro" id="IPR016776">
    <property type="entry name" value="ApeP-like_dehydratase"/>
</dbReference>
<dbReference type="Gene3D" id="3.10.129.10">
    <property type="entry name" value="Hotdog Thioesterase"/>
    <property type="match status" value="1"/>
</dbReference>
<comment type="caution">
    <text evidence="1">The sequence shown here is derived from an EMBL/GenBank/DDBJ whole genome shotgun (WGS) entry which is preliminary data.</text>
</comment>
<evidence type="ECO:0000313" key="1">
    <source>
        <dbReference type="EMBL" id="MDR7133006.1"/>
    </source>
</evidence>
<reference evidence="1 2" key="1">
    <citation type="submission" date="2023-07" db="EMBL/GenBank/DDBJ databases">
        <title>Sorghum-associated microbial communities from plants grown in Nebraska, USA.</title>
        <authorList>
            <person name="Schachtman D."/>
        </authorList>
    </citation>
    <scope>NUCLEOTIDE SEQUENCE [LARGE SCALE GENOMIC DNA]</scope>
    <source>
        <strain evidence="1 2">BE198</strain>
    </source>
</reference>
<organism evidence="1 2">
    <name type="scientific">Lysobacter niastensis</name>
    <dbReference type="NCBI Taxonomy" id="380629"/>
    <lineage>
        <taxon>Bacteria</taxon>
        <taxon>Pseudomonadati</taxon>
        <taxon>Pseudomonadota</taxon>
        <taxon>Gammaproteobacteria</taxon>
        <taxon>Lysobacterales</taxon>
        <taxon>Lysobacteraceae</taxon>
        <taxon>Lysobacter</taxon>
    </lineage>
</organism>
<dbReference type="PIRSF" id="PIRSF020565">
    <property type="entry name" value="3Ho_Ac_ACP_DH_prd"/>
    <property type="match status" value="1"/>
</dbReference>
<gene>
    <name evidence="1" type="ORF">J2X06_000190</name>
</gene>
<proteinExistence type="predicted"/>
<evidence type="ECO:0000313" key="2">
    <source>
        <dbReference type="Proteomes" id="UP001251524"/>
    </source>
</evidence>
<dbReference type="SUPFAM" id="SSF54637">
    <property type="entry name" value="Thioesterase/thiol ester dehydrase-isomerase"/>
    <property type="match status" value="1"/>
</dbReference>
<dbReference type="CDD" id="cd01289">
    <property type="entry name" value="FabA_like"/>
    <property type="match status" value="1"/>
</dbReference>
<accession>A0ABU1W605</accession>
<dbReference type="EMBL" id="JAVDVY010000001">
    <property type="protein sequence ID" value="MDR7133006.1"/>
    <property type="molecule type" value="Genomic_DNA"/>
</dbReference>
<dbReference type="InterPro" id="IPR029069">
    <property type="entry name" value="HotDog_dom_sf"/>
</dbReference>
<dbReference type="RefSeq" id="WP_310057079.1">
    <property type="nucleotide sequence ID" value="NZ_JAVDVY010000001.1"/>
</dbReference>
<sequence length="150" mass="16306">MAAVFDIEQVIPHRGTMLLIDRLLDWSGDTVAVELRVPAESPFHVDGGVPAWVGVEYMAQAVACWAGCQARERDQPPPIGFLLGTRRYDCAVPVFASGSMLRVEARRELLGENGLGVFACRILAGDEEIATANVSVFEPPDALAYMENES</sequence>
<name>A0ABU1W605_9GAMM</name>
<keyword evidence="2" id="KW-1185">Reference proteome</keyword>
<dbReference type="Proteomes" id="UP001251524">
    <property type="component" value="Unassembled WGS sequence"/>
</dbReference>